<gene>
    <name evidence="5" type="ORF">LWI28_012484</name>
</gene>
<proteinExistence type="predicted"/>
<evidence type="ECO:0000256" key="2">
    <source>
        <dbReference type="ARBA" id="ARBA00022614"/>
    </source>
</evidence>
<evidence type="ECO:0000259" key="4">
    <source>
        <dbReference type="Pfam" id="PF10159"/>
    </source>
</evidence>
<feature type="domain" description="Multiple myeloma tumor-associated protein 2-like N-terminal" evidence="4">
    <location>
        <begin position="45"/>
        <end position="82"/>
    </location>
</feature>
<name>A0AAD5NDY4_ACENE</name>
<dbReference type="Gene3D" id="3.80.10.10">
    <property type="entry name" value="Ribonuclease Inhibitor"/>
    <property type="match status" value="1"/>
</dbReference>
<dbReference type="FunFam" id="3.80.10.10:FF:000383">
    <property type="entry name" value="Leucine-rich repeat receptor protein kinase EMS1"/>
    <property type="match status" value="1"/>
</dbReference>
<comment type="caution">
    <text evidence="5">The sequence shown here is derived from an EMBL/GenBank/DDBJ whole genome shotgun (WGS) entry which is preliminary data.</text>
</comment>
<dbReference type="InterPro" id="IPR001611">
    <property type="entry name" value="Leu-rich_rpt"/>
</dbReference>
<dbReference type="InterPro" id="IPR019315">
    <property type="entry name" value="MMTA2_N"/>
</dbReference>
<dbReference type="PANTHER" id="PTHR48059:SF30">
    <property type="entry name" value="OS06G0587000 PROTEIN"/>
    <property type="match status" value="1"/>
</dbReference>
<dbReference type="Proteomes" id="UP001064489">
    <property type="component" value="Chromosome 11"/>
</dbReference>
<dbReference type="EMBL" id="JAJSOW010000108">
    <property type="protein sequence ID" value="KAI9153512.1"/>
    <property type="molecule type" value="Genomic_DNA"/>
</dbReference>
<sequence>MQNKQIELRIKEEACRSWSSKEQKWQQVKEGNSFSTGWSSSRLFGVRGGRDQFSRDDVKVDKHCENFLGHSIKAPMGRWQKGAIPLEIGSLKNLVSLYLSGNNLIGPIPSTLGRLTKLRDLDLRKNSLVGPIPSTLGHLIQLKTLYLLVGLCGQVLALHIQNLNPIQPMIGKINLKM</sequence>
<keyword evidence="2" id="KW-0433">Leucine-rich repeat</keyword>
<dbReference type="AlphaFoldDB" id="A0AAD5NDY4"/>
<evidence type="ECO:0000313" key="5">
    <source>
        <dbReference type="EMBL" id="KAI9153512.1"/>
    </source>
</evidence>
<evidence type="ECO:0000256" key="1">
    <source>
        <dbReference type="ARBA" id="ARBA00004196"/>
    </source>
</evidence>
<dbReference type="SUPFAM" id="SSF52058">
    <property type="entry name" value="L domain-like"/>
    <property type="match status" value="1"/>
</dbReference>
<reference evidence="5" key="1">
    <citation type="journal article" date="2022" name="Plant J.">
        <title>Strategies of tolerance reflected in two North American maple genomes.</title>
        <authorList>
            <person name="McEvoy S.L."/>
            <person name="Sezen U.U."/>
            <person name="Trouern-Trend A."/>
            <person name="McMahon S.M."/>
            <person name="Schaberg P.G."/>
            <person name="Yang J."/>
            <person name="Wegrzyn J.L."/>
            <person name="Swenson N.G."/>
        </authorList>
    </citation>
    <scope>NUCLEOTIDE SEQUENCE</scope>
    <source>
        <strain evidence="5">91603</strain>
    </source>
</reference>
<keyword evidence="3" id="KW-0677">Repeat</keyword>
<dbReference type="InterPro" id="IPR032675">
    <property type="entry name" value="LRR_dom_sf"/>
</dbReference>
<keyword evidence="6" id="KW-1185">Reference proteome</keyword>
<reference evidence="5" key="2">
    <citation type="submission" date="2023-02" db="EMBL/GenBank/DDBJ databases">
        <authorList>
            <person name="Swenson N.G."/>
            <person name="Wegrzyn J.L."/>
            <person name="Mcevoy S.L."/>
        </authorList>
    </citation>
    <scope>NUCLEOTIDE SEQUENCE</scope>
    <source>
        <strain evidence="5">91603</strain>
        <tissue evidence="5">Leaf</tissue>
    </source>
</reference>
<dbReference type="PANTHER" id="PTHR48059">
    <property type="entry name" value="POLYGALACTURONASE INHIBITOR 1"/>
    <property type="match status" value="1"/>
</dbReference>
<dbReference type="Pfam" id="PF00560">
    <property type="entry name" value="LRR_1"/>
    <property type="match status" value="2"/>
</dbReference>
<comment type="subcellular location">
    <subcellularLocation>
        <location evidence="1">Cell envelope</location>
    </subcellularLocation>
</comment>
<evidence type="ECO:0000256" key="3">
    <source>
        <dbReference type="ARBA" id="ARBA00022737"/>
    </source>
</evidence>
<accession>A0AAD5NDY4</accession>
<dbReference type="Pfam" id="PF10159">
    <property type="entry name" value="MMtag"/>
    <property type="match status" value="1"/>
</dbReference>
<organism evidence="5 6">
    <name type="scientific">Acer negundo</name>
    <name type="common">Box elder</name>
    <dbReference type="NCBI Taxonomy" id="4023"/>
    <lineage>
        <taxon>Eukaryota</taxon>
        <taxon>Viridiplantae</taxon>
        <taxon>Streptophyta</taxon>
        <taxon>Embryophyta</taxon>
        <taxon>Tracheophyta</taxon>
        <taxon>Spermatophyta</taxon>
        <taxon>Magnoliopsida</taxon>
        <taxon>eudicotyledons</taxon>
        <taxon>Gunneridae</taxon>
        <taxon>Pentapetalae</taxon>
        <taxon>rosids</taxon>
        <taxon>malvids</taxon>
        <taxon>Sapindales</taxon>
        <taxon>Sapindaceae</taxon>
        <taxon>Hippocastanoideae</taxon>
        <taxon>Acereae</taxon>
        <taxon>Acer</taxon>
    </lineage>
</organism>
<protein>
    <recommendedName>
        <fullName evidence="4">Multiple myeloma tumor-associated protein 2-like N-terminal domain-containing protein</fullName>
    </recommendedName>
</protein>
<dbReference type="InterPro" id="IPR051848">
    <property type="entry name" value="PGIP"/>
</dbReference>
<evidence type="ECO:0000313" key="6">
    <source>
        <dbReference type="Proteomes" id="UP001064489"/>
    </source>
</evidence>